<evidence type="ECO:0000313" key="7">
    <source>
        <dbReference type="Proteomes" id="UP001152795"/>
    </source>
</evidence>
<keyword evidence="5" id="KW-0472">Membrane</keyword>
<keyword evidence="7" id="KW-1185">Reference proteome</keyword>
<evidence type="ECO:0000256" key="3">
    <source>
        <dbReference type="ARBA" id="ARBA00022692"/>
    </source>
</evidence>
<proteinExistence type="inferred from homology"/>
<dbReference type="GO" id="GO:0004521">
    <property type="term" value="F:RNA endonuclease activity"/>
    <property type="evidence" value="ECO:0007669"/>
    <property type="project" value="InterPro"/>
</dbReference>
<comment type="caution">
    <text evidence="6">The sequence shown here is derived from an EMBL/GenBank/DDBJ whole genome shotgun (WGS) entry which is preliminary data.</text>
</comment>
<dbReference type="Pfam" id="PF23489">
    <property type="entry name" value="V-ATPase_su_f"/>
    <property type="match status" value="1"/>
</dbReference>
<comment type="similarity">
    <text evidence="2">Belongs to the RNase K family.</text>
</comment>
<keyword evidence="4" id="KW-1133">Transmembrane helix</keyword>
<dbReference type="Proteomes" id="UP001152795">
    <property type="component" value="Unassembled WGS sequence"/>
</dbReference>
<evidence type="ECO:0000256" key="1">
    <source>
        <dbReference type="ARBA" id="ARBA00004141"/>
    </source>
</evidence>
<gene>
    <name evidence="6" type="ORF">PACLA_8A006687</name>
</gene>
<dbReference type="InterPro" id="IPR026770">
    <property type="entry name" value="RNase_K"/>
</dbReference>
<dbReference type="EMBL" id="CACRXK020009940">
    <property type="protein sequence ID" value="CAB4018287.1"/>
    <property type="molecule type" value="Genomic_DNA"/>
</dbReference>
<organism evidence="6 7">
    <name type="scientific">Paramuricea clavata</name>
    <name type="common">Red gorgonian</name>
    <name type="synonym">Violescent sea-whip</name>
    <dbReference type="NCBI Taxonomy" id="317549"/>
    <lineage>
        <taxon>Eukaryota</taxon>
        <taxon>Metazoa</taxon>
        <taxon>Cnidaria</taxon>
        <taxon>Anthozoa</taxon>
        <taxon>Octocorallia</taxon>
        <taxon>Malacalcyonacea</taxon>
        <taxon>Plexauridae</taxon>
        <taxon>Paramuricea</taxon>
    </lineage>
</organism>
<evidence type="ECO:0000313" key="6">
    <source>
        <dbReference type="EMBL" id="CAB4018287.1"/>
    </source>
</evidence>
<protein>
    <submittedName>
        <fullName evidence="6">Ribonuclease kappa-like</fullName>
    </submittedName>
</protein>
<dbReference type="PANTHER" id="PTHR31733">
    <property type="entry name" value="RIBONUCLEASE KAPPA"/>
    <property type="match status" value="1"/>
</dbReference>
<name>A0A6S7IKP6_PARCT</name>
<keyword evidence="3" id="KW-0812">Transmembrane</keyword>
<dbReference type="GO" id="GO:0016020">
    <property type="term" value="C:membrane"/>
    <property type="evidence" value="ECO:0007669"/>
    <property type="project" value="UniProtKB-SubCell"/>
</dbReference>
<evidence type="ECO:0000256" key="5">
    <source>
        <dbReference type="ARBA" id="ARBA00023136"/>
    </source>
</evidence>
<reference evidence="6" key="1">
    <citation type="submission" date="2020-04" db="EMBL/GenBank/DDBJ databases">
        <authorList>
            <person name="Alioto T."/>
            <person name="Alioto T."/>
            <person name="Gomez Garrido J."/>
        </authorList>
    </citation>
    <scope>NUCLEOTIDE SEQUENCE</scope>
    <source>
        <strain evidence="6">A484AB</strain>
    </source>
</reference>
<evidence type="ECO:0000256" key="2">
    <source>
        <dbReference type="ARBA" id="ARBA00008458"/>
    </source>
</evidence>
<dbReference type="OrthoDB" id="67317at2759"/>
<evidence type="ECO:0000256" key="4">
    <source>
        <dbReference type="ARBA" id="ARBA00022989"/>
    </source>
</evidence>
<sequence length="90" mass="9924">MALICGPKLSNCCFVLSIWGIIMLVFLGIFFQVKSVALREDVKGTGDYKKTSRNCFIAAGLYVITLAIAGHQKWTNQRMAASSKLLIDSH</sequence>
<dbReference type="AlphaFoldDB" id="A0A6S7IKP6"/>
<dbReference type="InterPro" id="IPR056552">
    <property type="entry name" value="Ribonucl_Kappa"/>
</dbReference>
<accession>A0A6S7IKP6</accession>
<comment type="subcellular location">
    <subcellularLocation>
        <location evidence="1">Membrane</location>
        <topology evidence="1">Multi-pass membrane protein</topology>
    </subcellularLocation>
</comment>